<gene>
    <name evidence="1" type="ORF">DHETER_LOCUS15331</name>
</gene>
<dbReference type="EMBL" id="CAJVPU010051916">
    <property type="protein sequence ID" value="CAG8762190.1"/>
    <property type="molecule type" value="Genomic_DNA"/>
</dbReference>
<sequence length="109" mass="12568">MSNIQDSDLETNNETDINDNNSSKIRPSSKGKKTTSLPKKRKKRRLRAEAWHYFKLEGNFAVCQVEIIQDGKKKKCGIKYDHTNSNSTSSMNYHIIQEHDIVLESQAKK</sequence>
<evidence type="ECO:0000313" key="1">
    <source>
        <dbReference type="EMBL" id="CAG8762190.1"/>
    </source>
</evidence>
<protein>
    <submittedName>
        <fullName evidence="1">15827_t:CDS:1</fullName>
    </submittedName>
</protein>
<dbReference type="Proteomes" id="UP000789702">
    <property type="component" value="Unassembled WGS sequence"/>
</dbReference>
<organism evidence="1 2">
    <name type="scientific">Dentiscutata heterogama</name>
    <dbReference type="NCBI Taxonomy" id="1316150"/>
    <lineage>
        <taxon>Eukaryota</taxon>
        <taxon>Fungi</taxon>
        <taxon>Fungi incertae sedis</taxon>
        <taxon>Mucoromycota</taxon>
        <taxon>Glomeromycotina</taxon>
        <taxon>Glomeromycetes</taxon>
        <taxon>Diversisporales</taxon>
        <taxon>Gigasporaceae</taxon>
        <taxon>Dentiscutata</taxon>
    </lineage>
</organism>
<reference evidence="1" key="1">
    <citation type="submission" date="2021-06" db="EMBL/GenBank/DDBJ databases">
        <authorList>
            <person name="Kallberg Y."/>
            <person name="Tangrot J."/>
            <person name="Rosling A."/>
        </authorList>
    </citation>
    <scope>NUCLEOTIDE SEQUENCE</scope>
    <source>
        <strain evidence="1">IL203A</strain>
    </source>
</reference>
<name>A0ACA9QRR2_9GLOM</name>
<proteinExistence type="predicted"/>
<evidence type="ECO:0000313" key="2">
    <source>
        <dbReference type="Proteomes" id="UP000789702"/>
    </source>
</evidence>
<feature type="non-terminal residue" evidence="1">
    <location>
        <position position="109"/>
    </location>
</feature>
<comment type="caution">
    <text evidence="1">The sequence shown here is derived from an EMBL/GenBank/DDBJ whole genome shotgun (WGS) entry which is preliminary data.</text>
</comment>
<accession>A0ACA9QRR2</accession>
<keyword evidence="2" id="KW-1185">Reference proteome</keyword>